<evidence type="ECO:0000259" key="6">
    <source>
        <dbReference type="PROSITE" id="PS50893"/>
    </source>
</evidence>
<dbReference type="AlphaFoldDB" id="W5TG12"/>
<dbReference type="InterPro" id="IPR027417">
    <property type="entry name" value="P-loop_NTPase"/>
</dbReference>
<dbReference type="eggNOG" id="COG1131">
    <property type="taxonomic scope" value="Bacteria"/>
</dbReference>
<dbReference type="Proteomes" id="UP000019150">
    <property type="component" value="Chromosome"/>
</dbReference>
<dbReference type="InterPro" id="IPR003593">
    <property type="entry name" value="AAA+_ATPase"/>
</dbReference>
<evidence type="ECO:0000256" key="1">
    <source>
        <dbReference type="ARBA" id="ARBA00004202"/>
    </source>
</evidence>
<dbReference type="GO" id="GO:0046677">
    <property type="term" value="P:response to antibiotic"/>
    <property type="evidence" value="ECO:0007669"/>
    <property type="project" value="UniProtKB-KW"/>
</dbReference>
<dbReference type="InterPro" id="IPR003439">
    <property type="entry name" value="ABC_transporter-like_ATP-bd"/>
</dbReference>
<dbReference type="PATRIC" id="fig|1415166.3.peg.3196"/>
<dbReference type="SUPFAM" id="SSF52540">
    <property type="entry name" value="P-loop containing nucleoside triphosphate hydrolases"/>
    <property type="match status" value="1"/>
</dbReference>
<keyword evidence="2" id="KW-0813">Transport</keyword>
<keyword evidence="4 7" id="KW-0067">ATP-binding</keyword>
<gene>
    <name evidence="7" type="ORF">NONO_c31160</name>
</gene>
<name>W5TG12_9NOCA</name>
<dbReference type="GO" id="GO:0005524">
    <property type="term" value="F:ATP binding"/>
    <property type="evidence" value="ECO:0007669"/>
    <property type="project" value="UniProtKB-KW"/>
</dbReference>
<keyword evidence="5" id="KW-0046">Antibiotic resistance</keyword>
<dbReference type="GO" id="GO:0016887">
    <property type="term" value="F:ATP hydrolysis activity"/>
    <property type="evidence" value="ECO:0007669"/>
    <property type="project" value="InterPro"/>
</dbReference>
<dbReference type="PROSITE" id="PS50893">
    <property type="entry name" value="ABC_TRANSPORTER_2"/>
    <property type="match status" value="1"/>
</dbReference>
<feature type="domain" description="ABC transporter" evidence="6">
    <location>
        <begin position="1"/>
        <end position="198"/>
    </location>
</feature>
<proteinExistence type="predicted"/>
<evidence type="ECO:0000256" key="3">
    <source>
        <dbReference type="ARBA" id="ARBA00022741"/>
    </source>
</evidence>
<dbReference type="KEGG" id="nno:NONO_c31160"/>
<dbReference type="InterPro" id="IPR050763">
    <property type="entry name" value="ABC_transporter_ATP-binding"/>
</dbReference>
<evidence type="ECO:0000256" key="4">
    <source>
        <dbReference type="ARBA" id="ARBA00022840"/>
    </source>
</evidence>
<dbReference type="GO" id="GO:0005886">
    <property type="term" value="C:plasma membrane"/>
    <property type="evidence" value="ECO:0007669"/>
    <property type="project" value="UniProtKB-SubCell"/>
</dbReference>
<dbReference type="InterPro" id="IPR017871">
    <property type="entry name" value="ABC_transporter-like_CS"/>
</dbReference>
<organism evidence="7 8">
    <name type="scientific">Nocardia nova SH22a</name>
    <dbReference type="NCBI Taxonomy" id="1415166"/>
    <lineage>
        <taxon>Bacteria</taxon>
        <taxon>Bacillati</taxon>
        <taxon>Actinomycetota</taxon>
        <taxon>Actinomycetes</taxon>
        <taxon>Mycobacteriales</taxon>
        <taxon>Nocardiaceae</taxon>
        <taxon>Nocardia</taxon>
    </lineage>
</organism>
<comment type="subcellular location">
    <subcellularLocation>
        <location evidence="1">Cell membrane</location>
        <topology evidence="1">Peripheral membrane protein</topology>
    </subcellularLocation>
</comment>
<protein>
    <submittedName>
        <fullName evidence="7">Putative ABC transporter, ATP-binding protein</fullName>
    </submittedName>
</protein>
<dbReference type="OrthoDB" id="9804819at2"/>
<dbReference type="PANTHER" id="PTHR42711:SF17">
    <property type="entry name" value="ABC TRANSPORTER ATP-BINDING PROTEIN"/>
    <property type="match status" value="1"/>
</dbReference>
<dbReference type="EMBL" id="CP006850">
    <property type="protein sequence ID" value="AHH17903.1"/>
    <property type="molecule type" value="Genomic_DNA"/>
</dbReference>
<keyword evidence="3" id="KW-0547">Nucleotide-binding</keyword>
<reference evidence="7 8" key="1">
    <citation type="journal article" date="2014" name="Appl. Environ. Microbiol.">
        <title>Insights into the Microbial Degradation of Rubber and Gutta-Percha by Analysis of the Complete Genome of Nocardia nova SH22a.</title>
        <authorList>
            <person name="Luo Q."/>
            <person name="Hiessl S."/>
            <person name="Poehlein A."/>
            <person name="Daniel R."/>
            <person name="Steinbuchel A."/>
        </authorList>
    </citation>
    <scope>NUCLEOTIDE SEQUENCE [LARGE SCALE GENOMIC DNA]</scope>
    <source>
        <strain evidence="7">SH22a</strain>
    </source>
</reference>
<sequence>MALLGPNGAGKTTLMDSILGISAVERGRVTICGRAPSDALADGLVSACLQEGGLLQDLTVEKMVRYYGALAGGPAMDVTAVLERFDLARLAGSAVSVLSGGEKRRLQVALAISGNPALVMLDEPTAAMDVEARAAIWDSVLDYLNQQQRAMLFSTHLIEEAERYADRVIFLKEGRIVHDDSVAALRRDHADICIVSARMLGRATAAEIRTITGCTNITVRGRLVECRTGEPEVVRSALGADTRFSDIRIDKASLEQILFGHTDEGDH</sequence>
<evidence type="ECO:0000256" key="5">
    <source>
        <dbReference type="ARBA" id="ARBA00023251"/>
    </source>
</evidence>
<dbReference type="Gene3D" id="3.40.50.300">
    <property type="entry name" value="P-loop containing nucleotide triphosphate hydrolases"/>
    <property type="match status" value="1"/>
</dbReference>
<dbReference type="Pfam" id="PF00005">
    <property type="entry name" value="ABC_tran"/>
    <property type="match status" value="1"/>
</dbReference>
<evidence type="ECO:0000256" key="2">
    <source>
        <dbReference type="ARBA" id="ARBA00022448"/>
    </source>
</evidence>
<dbReference type="PANTHER" id="PTHR42711">
    <property type="entry name" value="ABC TRANSPORTER ATP-BINDING PROTEIN"/>
    <property type="match status" value="1"/>
</dbReference>
<accession>W5TG12</accession>
<evidence type="ECO:0000313" key="8">
    <source>
        <dbReference type="Proteomes" id="UP000019150"/>
    </source>
</evidence>
<dbReference type="HOGENOM" id="CLU_000604_1_2_11"/>
<dbReference type="SMART" id="SM00382">
    <property type="entry name" value="AAA"/>
    <property type="match status" value="1"/>
</dbReference>
<evidence type="ECO:0000313" key="7">
    <source>
        <dbReference type="EMBL" id="AHH17903.1"/>
    </source>
</evidence>
<dbReference type="STRING" id="1415166.NONO_c31160"/>
<keyword evidence="8" id="KW-1185">Reference proteome</keyword>
<dbReference type="PROSITE" id="PS00211">
    <property type="entry name" value="ABC_TRANSPORTER_1"/>
    <property type="match status" value="1"/>
</dbReference>